<evidence type="ECO:0000313" key="1">
    <source>
        <dbReference type="EMBL" id="KAG8589950.1"/>
    </source>
</evidence>
<dbReference type="AlphaFoldDB" id="A0AAV7CZ38"/>
<dbReference type="EMBL" id="WNYA01000002">
    <property type="protein sequence ID" value="KAG8589950.1"/>
    <property type="molecule type" value="Genomic_DNA"/>
</dbReference>
<organism evidence="1 2">
    <name type="scientific">Engystomops pustulosus</name>
    <name type="common">Tungara frog</name>
    <name type="synonym">Physalaemus pustulosus</name>
    <dbReference type="NCBI Taxonomy" id="76066"/>
    <lineage>
        <taxon>Eukaryota</taxon>
        <taxon>Metazoa</taxon>
        <taxon>Chordata</taxon>
        <taxon>Craniata</taxon>
        <taxon>Vertebrata</taxon>
        <taxon>Euteleostomi</taxon>
        <taxon>Amphibia</taxon>
        <taxon>Batrachia</taxon>
        <taxon>Anura</taxon>
        <taxon>Neobatrachia</taxon>
        <taxon>Hyloidea</taxon>
        <taxon>Leptodactylidae</taxon>
        <taxon>Leiuperinae</taxon>
        <taxon>Engystomops</taxon>
    </lineage>
</organism>
<name>A0AAV7CZ38_ENGPU</name>
<reference evidence="1" key="1">
    <citation type="thesis" date="2020" institute="ProQuest LLC" country="789 East Eisenhower Parkway, Ann Arbor, MI, USA">
        <title>Comparative Genomics and Chromosome Evolution.</title>
        <authorList>
            <person name="Mudd A.B."/>
        </authorList>
    </citation>
    <scope>NUCLEOTIDE SEQUENCE</scope>
    <source>
        <strain evidence="1">237g6f4</strain>
        <tissue evidence="1">Blood</tissue>
    </source>
</reference>
<sequence length="87" mass="10154">MRHLAAVRRFRTKVRVCFLRVWGNTFSTYVLMHRGRSSESTWQRICCICAQKGMSRGQCQKMWKIEALGLPHLQQLCGRVGLGVWRS</sequence>
<gene>
    <name evidence="1" type="ORF">GDO81_006576</name>
</gene>
<evidence type="ECO:0000313" key="2">
    <source>
        <dbReference type="Proteomes" id="UP000824782"/>
    </source>
</evidence>
<accession>A0AAV7CZ38</accession>
<dbReference type="Proteomes" id="UP000824782">
    <property type="component" value="Unassembled WGS sequence"/>
</dbReference>
<protein>
    <submittedName>
        <fullName evidence="1">Uncharacterized protein</fullName>
    </submittedName>
</protein>
<keyword evidence="2" id="KW-1185">Reference proteome</keyword>
<proteinExistence type="predicted"/>
<comment type="caution">
    <text evidence="1">The sequence shown here is derived from an EMBL/GenBank/DDBJ whole genome shotgun (WGS) entry which is preliminary data.</text>
</comment>